<keyword evidence="1" id="KW-0597">Phosphoprotein</keyword>
<dbReference type="AlphaFoldDB" id="A0A9C7PVY4"/>
<sequence>MSPSCHLLFQHCSLLLSVFCKHSVFNKGVYLQGLKTLRKQSFLGNFTVTDYRVSQQLSLQQFGSMSETISRVRQLTEKGSKMEGWDDCWKAGLTPWDRGSSLPILCELCKEDALPNGYALVPGCGRGYDVLTLASAARVAIGLDCSEEAKKQAEQLRDSRGVPSQRAQFVVGNFFDFPFSQKFDLVYDLTFFCALPPESRNSWANRMKEIIQVDGELVTVVFPIGDYEGGPPYAMNLDIYKQLLEPLGFESFYMKNISDQLPPSSIFVRWKLRY</sequence>
<keyword evidence="3" id="KW-0808">Transferase</keyword>
<evidence type="ECO:0008006" key="8">
    <source>
        <dbReference type="Google" id="ProtNLM"/>
    </source>
</evidence>
<dbReference type="PANTHER" id="PTHR32183">
    <property type="match status" value="1"/>
</dbReference>
<keyword evidence="5" id="KW-0732">Signal</keyword>
<dbReference type="Gene3D" id="3.40.50.150">
    <property type="entry name" value="Vaccinia Virus protein VP39"/>
    <property type="match status" value="1"/>
</dbReference>
<dbReference type="GO" id="GO:0008757">
    <property type="term" value="F:S-adenosylmethionine-dependent methyltransferase activity"/>
    <property type="evidence" value="ECO:0007669"/>
    <property type="project" value="InterPro"/>
</dbReference>
<evidence type="ECO:0000313" key="6">
    <source>
        <dbReference type="EMBL" id="GJQ11818.1"/>
    </source>
</evidence>
<dbReference type="InterPro" id="IPR029063">
    <property type="entry name" value="SAM-dependent_MTases_sf"/>
</dbReference>
<protein>
    <recommendedName>
        <fullName evidence="8">Thiol methyltransferase 2</fullName>
    </recommendedName>
</protein>
<evidence type="ECO:0000256" key="4">
    <source>
        <dbReference type="ARBA" id="ARBA00022691"/>
    </source>
</evidence>
<organism evidence="6 7">
    <name type="scientific">Galdieria partita</name>
    <dbReference type="NCBI Taxonomy" id="83374"/>
    <lineage>
        <taxon>Eukaryota</taxon>
        <taxon>Rhodophyta</taxon>
        <taxon>Bangiophyceae</taxon>
        <taxon>Galdieriales</taxon>
        <taxon>Galdieriaceae</taxon>
        <taxon>Galdieria</taxon>
    </lineage>
</organism>
<dbReference type="PANTHER" id="PTHR32183:SF11">
    <property type="entry name" value="THIOL METHYLTRANSFERASE 2-RELATED"/>
    <property type="match status" value="1"/>
</dbReference>
<dbReference type="OrthoDB" id="276151at2759"/>
<evidence type="ECO:0000256" key="3">
    <source>
        <dbReference type="ARBA" id="ARBA00022679"/>
    </source>
</evidence>
<keyword evidence="2" id="KW-0489">Methyltransferase</keyword>
<dbReference type="EMBL" id="BQMJ01000027">
    <property type="protein sequence ID" value="GJQ11818.1"/>
    <property type="molecule type" value="Genomic_DNA"/>
</dbReference>
<evidence type="ECO:0000256" key="2">
    <source>
        <dbReference type="ARBA" id="ARBA00022603"/>
    </source>
</evidence>
<dbReference type="Proteomes" id="UP001061958">
    <property type="component" value="Unassembled WGS sequence"/>
</dbReference>
<accession>A0A9C7PVY4</accession>
<feature type="signal peptide" evidence="5">
    <location>
        <begin position="1"/>
        <end position="20"/>
    </location>
</feature>
<reference evidence="6" key="2">
    <citation type="submission" date="2022-01" db="EMBL/GenBank/DDBJ databases">
        <authorList>
            <person name="Hirooka S."/>
            <person name="Miyagishima S.Y."/>
        </authorList>
    </citation>
    <scope>NUCLEOTIDE SEQUENCE</scope>
    <source>
        <strain evidence="6">NBRC 102759</strain>
    </source>
</reference>
<reference evidence="6" key="1">
    <citation type="journal article" date="2022" name="Proc. Natl. Acad. Sci. U.S.A.">
        <title>Life cycle and functional genomics of the unicellular red alga Galdieria for elucidating algal and plant evolution and industrial use.</title>
        <authorList>
            <person name="Hirooka S."/>
            <person name="Itabashi T."/>
            <person name="Ichinose T.M."/>
            <person name="Onuma R."/>
            <person name="Fujiwara T."/>
            <person name="Yamashita S."/>
            <person name="Jong L.W."/>
            <person name="Tomita R."/>
            <person name="Iwane A.H."/>
            <person name="Miyagishima S.Y."/>
        </authorList>
    </citation>
    <scope>NUCLEOTIDE SEQUENCE</scope>
    <source>
        <strain evidence="6">NBRC 102759</strain>
    </source>
</reference>
<proteinExistence type="predicted"/>
<dbReference type="Pfam" id="PF05724">
    <property type="entry name" value="TPMT"/>
    <property type="match status" value="1"/>
</dbReference>
<dbReference type="CDD" id="cd02440">
    <property type="entry name" value="AdoMet_MTases"/>
    <property type="match status" value="1"/>
</dbReference>
<evidence type="ECO:0000256" key="1">
    <source>
        <dbReference type="ARBA" id="ARBA00022553"/>
    </source>
</evidence>
<comment type="caution">
    <text evidence="6">The sequence shown here is derived from an EMBL/GenBank/DDBJ whole genome shotgun (WGS) entry which is preliminary data.</text>
</comment>
<name>A0A9C7PVY4_9RHOD</name>
<gene>
    <name evidence="6" type="ORF">GpartN1_g3609.t1</name>
</gene>
<dbReference type="GO" id="GO:0032259">
    <property type="term" value="P:methylation"/>
    <property type="evidence" value="ECO:0007669"/>
    <property type="project" value="UniProtKB-KW"/>
</dbReference>
<dbReference type="SUPFAM" id="SSF53335">
    <property type="entry name" value="S-adenosyl-L-methionine-dependent methyltransferases"/>
    <property type="match status" value="1"/>
</dbReference>
<dbReference type="PROSITE" id="PS51585">
    <property type="entry name" value="SAM_MT_TPMT"/>
    <property type="match status" value="1"/>
</dbReference>
<evidence type="ECO:0000313" key="7">
    <source>
        <dbReference type="Proteomes" id="UP001061958"/>
    </source>
</evidence>
<keyword evidence="7" id="KW-1185">Reference proteome</keyword>
<feature type="chain" id="PRO_5039358748" description="Thiol methyltransferase 2" evidence="5">
    <location>
        <begin position="21"/>
        <end position="274"/>
    </location>
</feature>
<evidence type="ECO:0000256" key="5">
    <source>
        <dbReference type="SAM" id="SignalP"/>
    </source>
</evidence>
<dbReference type="InterPro" id="IPR008854">
    <property type="entry name" value="TPMT"/>
</dbReference>
<keyword evidence="4" id="KW-0949">S-adenosyl-L-methionine</keyword>